<dbReference type="EMBL" id="KV749929">
    <property type="protein sequence ID" value="OCL07100.1"/>
    <property type="molecule type" value="Genomic_DNA"/>
</dbReference>
<feature type="region of interest" description="Disordered" evidence="1">
    <location>
        <begin position="1"/>
        <end position="36"/>
    </location>
</feature>
<name>A0A8E2JRM5_9PEZI</name>
<gene>
    <name evidence="2" type="ORF">AOQ84DRAFT_223212</name>
</gene>
<organism evidence="2 3">
    <name type="scientific">Glonium stellatum</name>
    <dbReference type="NCBI Taxonomy" id="574774"/>
    <lineage>
        <taxon>Eukaryota</taxon>
        <taxon>Fungi</taxon>
        <taxon>Dikarya</taxon>
        <taxon>Ascomycota</taxon>
        <taxon>Pezizomycotina</taxon>
        <taxon>Dothideomycetes</taxon>
        <taxon>Pleosporomycetidae</taxon>
        <taxon>Gloniales</taxon>
        <taxon>Gloniaceae</taxon>
        <taxon>Glonium</taxon>
    </lineage>
</organism>
<feature type="compositionally biased region" description="Basic residues" evidence="1">
    <location>
        <begin position="10"/>
        <end position="27"/>
    </location>
</feature>
<evidence type="ECO:0000313" key="3">
    <source>
        <dbReference type="Proteomes" id="UP000250140"/>
    </source>
</evidence>
<sequence length="129" mass="13918">MAHFSQRAAAARRWHAGTGTRHRRPSPRPRLPPQPAHVAWPSNLAWDFLSGWSESAFLGQAAGGLWLLSCAPLPVVHLESTARRSFDTALGMLAVDDMLGLAPARAEKDAGPRWAIPAPSCSLLLLLVP</sequence>
<protein>
    <submittedName>
        <fullName evidence="2">Uncharacterized protein</fullName>
    </submittedName>
</protein>
<accession>A0A8E2JRM5</accession>
<evidence type="ECO:0000313" key="2">
    <source>
        <dbReference type="EMBL" id="OCL07100.1"/>
    </source>
</evidence>
<reference evidence="2 3" key="1">
    <citation type="journal article" date="2016" name="Nat. Commun.">
        <title>Ectomycorrhizal ecology is imprinted in the genome of the dominant symbiotic fungus Cenococcum geophilum.</title>
        <authorList>
            <consortium name="DOE Joint Genome Institute"/>
            <person name="Peter M."/>
            <person name="Kohler A."/>
            <person name="Ohm R.A."/>
            <person name="Kuo A."/>
            <person name="Krutzmann J."/>
            <person name="Morin E."/>
            <person name="Arend M."/>
            <person name="Barry K.W."/>
            <person name="Binder M."/>
            <person name="Choi C."/>
            <person name="Clum A."/>
            <person name="Copeland A."/>
            <person name="Grisel N."/>
            <person name="Haridas S."/>
            <person name="Kipfer T."/>
            <person name="LaButti K."/>
            <person name="Lindquist E."/>
            <person name="Lipzen A."/>
            <person name="Maire R."/>
            <person name="Meier B."/>
            <person name="Mihaltcheva S."/>
            <person name="Molinier V."/>
            <person name="Murat C."/>
            <person name="Poggeler S."/>
            <person name="Quandt C.A."/>
            <person name="Sperisen C."/>
            <person name="Tritt A."/>
            <person name="Tisserant E."/>
            <person name="Crous P.W."/>
            <person name="Henrissat B."/>
            <person name="Nehls U."/>
            <person name="Egli S."/>
            <person name="Spatafora J.W."/>
            <person name="Grigoriev I.V."/>
            <person name="Martin F.M."/>
        </authorList>
    </citation>
    <scope>NUCLEOTIDE SEQUENCE [LARGE SCALE GENOMIC DNA]</scope>
    <source>
        <strain evidence="2 3">CBS 207.34</strain>
    </source>
</reference>
<dbReference type="Proteomes" id="UP000250140">
    <property type="component" value="Unassembled WGS sequence"/>
</dbReference>
<dbReference type="AlphaFoldDB" id="A0A8E2JRM5"/>
<evidence type="ECO:0000256" key="1">
    <source>
        <dbReference type="SAM" id="MobiDB-lite"/>
    </source>
</evidence>
<keyword evidence="3" id="KW-1185">Reference proteome</keyword>
<proteinExistence type="predicted"/>